<evidence type="ECO:0000313" key="1">
    <source>
        <dbReference type="EMBL" id="CEK64151.1"/>
    </source>
</evidence>
<dbReference type="AlphaFoldDB" id="A0A0B6Z882"/>
<organism evidence="1">
    <name type="scientific">Arion vulgaris</name>
    <dbReference type="NCBI Taxonomy" id="1028688"/>
    <lineage>
        <taxon>Eukaryota</taxon>
        <taxon>Metazoa</taxon>
        <taxon>Spiralia</taxon>
        <taxon>Lophotrochozoa</taxon>
        <taxon>Mollusca</taxon>
        <taxon>Gastropoda</taxon>
        <taxon>Heterobranchia</taxon>
        <taxon>Euthyneura</taxon>
        <taxon>Panpulmonata</taxon>
        <taxon>Eupulmonata</taxon>
        <taxon>Stylommatophora</taxon>
        <taxon>Helicina</taxon>
        <taxon>Arionoidea</taxon>
        <taxon>Arionidae</taxon>
        <taxon>Arion</taxon>
    </lineage>
</organism>
<gene>
    <name evidence="1" type="primary">ORF50760</name>
</gene>
<protein>
    <submittedName>
        <fullName evidence="1">Uncharacterized protein</fullName>
    </submittedName>
</protein>
<reference evidence="1" key="1">
    <citation type="submission" date="2014-12" db="EMBL/GenBank/DDBJ databases">
        <title>Insight into the proteome of Arion vulgaris.</title>
        <authorList>
            <person name="Aradska J."/>
            <person name="Bulat T."/>
            <person name="Smidak R."/>
            <person name="Sarate P."/>
            <person name="Gangsoo J."/>
            <person name="Sialana F."/>
            <person name="Bilban M."/>
            <person name="Lubec G."/>
        </authorList>
    </citation>
    <scope>NUCLEOTIDE SEQUENCE</scope>
    <source>
        <tissue evidence="1">Skin</tissue>
    </source>
</reference>
<proteinExistence type="predicted"/>
<sequence>PGVCVHALISSVNKHVKSYKVPPGTGVDALISSYVNKTHRSYKMSRYECT</sequence>
<feature type="non-terminal residue" evidence="1">
    <location>
        <position position="1"/>
    </location>
</feature>
<name>A0A0B6Z882_9EUPU</name>
<accession>A0A0B6Z882</accession>
<dbReference type="EMBL" id="HACG01017286">
    <property type="protein sequence ID" value="CEK64151.1"/>
    <property type="molecule type" value="Transcribed_RNA"/>
</dbReference>